<dbReference type="EMBL" id="LT985188">
    <property type="protein sequence ID" value="SPD85636.1"/>
    <property type="molecule type" value="Genomic_DNA"/>
</dbReference>
<proteinExistence type="predicted"/>
<organism evidence="1 2">
    <name type="scientific">Micropruina glycogenica</name>
    <dbReference type="NCBI Taxonomy" id="75385"/>
    <lineage>
        <taxon>Bacteria</taxon>
        <taxon>Bacillati</taxon>
        <taxon>Actinomycetota</taxon>
        <taxon>Actinomycetes</taxon>
        <taxon>Propionibacteriales</taxon>
        <taxon>Nocardioidaceae</taxon>
        <taxon>Micropruina</taxon>
    </lineage>
</organism>
<protein>
    <submittedName>
        <fullName evidence="1">Uncharacterized protein</fullName>
    </submittedName>
</protein>
<dbReference type="KEGG" id="mgg:MPLG2_0600"/>
<name>A0A2N9JE26_9ACTN</name>
<evidence type="ECO:0000313" key="1">
    <source>
        <dbReference type="EMBL" id="SPD85636.1"/>
    </source>
</evidence>
<reference evidence="1 2" key="1">
    <citation type="submission" date="2018-02" db="EMBL/GenBank/DDBJ databases">
        <authorList>
            <person name="Cohen D.B."/>
            <person name="Kent A.D."/>
        </authorList>
    </citation>
    <scope>NUCLEOTIDE SEQUENCE [LARGE SCALE GENOMIC DNA]</scope>
    <source>
        <strain evidence="1">1</strain>
    </source>
</reference>
<keyword evidence="2" id="KW-1185">Reference proteome</keyword>
<dbReference type="AlphaFoldDB" id="A0A2N9JE26"/>
<dbReference type="Proteomes" id="UP000238164">
    <property type="component" value="Chromosome 1"/>
</dbReference>
<evidence type="ECO:0000313" key="2">
    <source>
        <dbReference type="Proteomes" id="UP000238164"/>
    </source>
</evidence>
<accession>A0A2N9JE26</accession>
<gene>
    <name evidence="1" type="ORF">MPLG2_0600</name>
</gene>
<sequence length="70" mass="7540">MHQPSHWTTTRAVGPRPGAVDAVRAGHSLGTALPSFAMSVIRRSTSARRGALRRAPMSLWFQPGRACTKA</sequence>